<evidence type="ECO:0000313" key="2">
    <source>
        <dbReference type="Proteomes" id="UP001176429"/>
    </source>
</evidence>
<dbReference type="RefSeq" id="WP_305007039.1">
    <property type="nucleotide sequence ID" value="NZ_JAUQSY010000008.1"/>
</dbReference>
<protein>
    <submittedName>
        <fullName evidence="1">Uncharacterized protein</fullName>
    </submittedName>
</protein>
<name>A0ABT9BBS0_9BACT</name>
<sequence length="135" mass="15712">MLSQRPYPEPAPRSFAHWCHDLGLTVEGKFPSSDTILNFDAFCSLPNVRLIKTEDSELYGFWRQYGDVWSESRTIQEWLDDYNWEVINPTEEDAKDLSLFLGYDEVWEWGSGKIAVREKAETGIFNSIKKLLLSQ</sequence>
<proteinExistence type="predicted"/>
<evidence type="ECO:0000313" key="1">
    <source>
        <dbReference type="EMBL" id="MDO7875720.1"/>
    </source>
</evidence>
<comment type="caution">
    <text evidence="1">The sequence shown here is derived from an EMBL/GenBank/DDBJ whole genome shotgun (WGS) entry which is preliminary data.</text>
</comment>
<dbReference type="Proteomes" id="UP001176429">
    <property type="component" value="Unassembled WGS sequence"/>
</dbReference>
<dbReference type="EMBL" id="JAUQSY010000008">
    <property type="protein sequence ID" value="MDO7875720.1"/>
    <property type="molecule type" value="Genomic_DNA"/>
</dbReference>
<organism evidence="1 2">
    <name type="scientific">Hymenobacter aranciens</name>
    <dbReference type="NCBI Taxonomy" id="3063996"/>
    <lineage>
        <taxon>Bacteria</taxon>
        <taxon>Pseudomonadati</taxon>
        <taxon>Bacteroidota</taxon>
        <taxon>Cytophagia</taxon>
        <taxon>Cytophagales</taxon>
        <taxon>Hymenobacteraceae</taxon>
        <taxon>Hymenobacter</taxon>
    </lineage>
</organism>
<reference evidence="1" key="1">
    <citation type="submission" date="2023-07" db="EMBL/GenBank/DDBJ databases">
        <authorList>
            <person name="Kim M.K."/>
        </authorList>
    </citation>
    <scope>NUCLEOTIDE SEQUENCE</scope>
    <source>
        <strain evidence="1">ASUV-10-1</strain>
    </source>
</reference>
<gene>
    <name evidence="1" type="ORF">Q5H93_13325</name>
</gene>
<keyword evidence="2" id="KW-1185">Reference proteome</keyword>
<accession>A0ABT9BBS0</accession>